<evidence type="ECO:0000313" key="2">
    <source>
        <dbReference type="Proteomes" id="UP000265618"/>
    </source>
</evidence>
<organism evidence="1 2">
    <name type="scientific">Kipferlia bialata</name>
    <dbReference type="NCBI Taxonomy" id="797122"/>
    <lineage>
        <taxon>Eukaryota</taxon>
        <taxon>Metamonada</taxon>
        <taxon>Carpediemonas-like organisms</taxon>
        <taxon>Kipferlia</taxon>
    </lineage>
</organism>
<dbReference type="Proteomes" id="UP000265618">
    <property type="component" value="Unassembled WGS sequence"/>
</dbReference>
<sequence>MASLALYGACQSACNAAWVACYSAAGVVAGTITAGAAAPLAAVACNSLQGTCMAVCATKFLVEAGAEVASAFLLSWYMDHNDTVELVVDEMMGYAHVVEEYLLEVDGVQVCCNPKWTDAYLVEEYLREVEEVQECRVYPQYEKGATVELNHSDTVVWPFLIE</sequence>
<accession>A0A9K3GLE1</accession>
<name>A0A9K3GLE1_9EUKA</name>
<reference evidence="1 2" key="1">
    <citation type="journal article" date="2018" name="PLoS ONE">
        <title>The draft genome of Kipferlia bialata reveals reductive genome evolution in fornicate parasites.</title>
        <authorList>
            <person name="Tanifuji G."/>
            <person name="Takabayashi S."/>
            <person name="Kume K."/>
            <person name="Takagi M."/>
            <person name="Nakayama T."/>
            <person name="Kamikawa R."/>
            <person name="Inagaki Y."/>
            <person name="Hashimoto T."/>
        </authorList>
    </citation>
    <scope>NUCLEOTIDE SEQUENCE [LARGE SCALE GENOMIC DNA]</scope>
    <source>
        <strain evidence="1">NY0173</strain>
    </source>
</reference>
<comment type="caution">
    <text evidence="1">The sequence shown here is derived from an EMBL/GenBank/DDBJ whole genome shotgun (WGS) entry which is preliminary data.</text>
</comment>
<keyword evidence="2" id="KW-1185">Reference proteome</keyword>
<dbReference type="PANTHER" id="PTHR37475:SF1">
    <property type="entry name" value="ZYGOTE-SPECIFIC PROTEIN"/>
    <property type="match status" value="1"/>
</dbReference>
<dbReference type="PANTHER" id="PTHR37475">
    <property type="entry name" value="ZYGOTE-SPECIFIC CLASS V COPY B GENE PROTEIN"/>
    <property type="match status" value="1"/>
</dbReference>
<proteinExistence type="predicted"/>
<gene>
    <name evidence="1" type="ORF">KIPB_010194</name>
</gene>
<evidence type="ECO:0000313" key="1">
    <source>
        <dbReference type="EMBL" id="GIQ88034.1"/>
    </source>
</evidence>
<protein>
    <submittedName>
        <fullName evidence="1">Uncharacterized protein</fullName>
    </submittedName>
</protein>
<dbReference type="EMBL" id="BDIP01003709">
    <property type="protein sequence ID" value="GIQ88034.1"/>
    <property type="molecule type" value="Genomic_DNA"/>
</dbReference>
<dbReference type="AlphaFoldDB" id="A0A9K3GLE1"/>
<dbReference type="OrthoDB" id="10063670at2759"/>